<dbReference type="Proteomes" id="UP000029117">
    <property type="component" value="Unassembled WGS sequence"/>
</dbReference>
<feature type="region of interest" description="Disordered" evidence="1">
    <location>
        <begin position="30"/>
        <end position="57"/>
    </location>
</feature>
<evidence type="ECO:0000313" key="3">
    <source>
        <dbReference type="Proteomes" id="UP000029117"/>
    </source>
</evidence>
<accession>A0AAW3DEM0</accession>
<proteinExistence type="predicted"/>
<dbReference type="AlphaFoldDB" id="A0AAW3DEM0"/>
<evidence type="ECO:0000313" key="2">
    <source>
        <dbReference type="EMBL" id="KFJ44118.1"/>
    </source>
</evidence>
<sequence>MGLDIAKLIQQSLLMNYRFFLILILQPTGTQQNLTPPQKGQDRKEKQAKEYKKGSKQ</sequence>
<gene>
    <name evidence="2" type="ORF">DR78_1968</name>
</gene>
<evidence type="ECO:0000256" key="1">
    <source>
        <dbReference type="SAM" id="MobiDB-lite"/>
    </source>
</evidence>
<dbReference type="EMBL" id="JOUE01000001">
    <property type="protein sequence ID" value="KFJ44118.1"/>
    <property type="molecule type" value="Genomic_DNA"/>
</dbReference>
<name>A0AAW3DEM0_9GAMM</name>
<protein>
    <submittedName>
        <fullName evidence="2">Uncharacterized protein</fullName>
    </submittedName>
</protein>
<comment type="caution">
    <text evidence="2">The sequence shown here is derived from an EMBL/GenBank/DDBJ whole genome shotgun (WGS) entry which is preliminary data.</text>
</comment>
<reference evidence="2 3" key="1">
    <citation type="submission" date="2014-04" db="EMBL/GenBank/DDBJ databases">
        <authorList>
            <person name="Bishop-Lilly K.A."/>
            <person name="Broomall S.M."/>
            <person name="Chain P.S."/>
            <person name="Chertkov O."/>
            <person name="Coyne S.R."/>
            <person name="Daligault H.E."/>
            <person name="Davenport K.W."/>
            <person name="Erkkila T."/>
            <person name="Frey K.G."/>
            <person name="Gibbons H.S."/>
            <person name="Gu W."/>
            <person name="Jaissle J."/>
            <person name="Johnson S.L."/>
            <person name="Koroleva G.I."/>
            <person name="Ladner J.T."/>
            <person name="Lo C.-C."/>
            <person name="Minogue T.D."/>
            <person name="Munk C."/>
            <person name="Palacios G.F."/>
            <person name="Redden C.L."/>
            <person name="Rosenzweig C.N."/>
            <person name="Scholz M.B."/>
            <person name="Teshima H."/>
            <person name="Xu Y."/>
        </authorList>
    </citation>
    <scope>NUCLEOTIDE SEQUENCE [LARGE SCALE GENOMIC DNA]</scope>
    <source>
        <strain evidence="2 3">FAJ</strain>
    </source>
</reference>
<feature type="compositionally biased region" description="Basic and acidic residues" evidence="1">
    <location>
        <begin position="40"/>
        <end position="57"/>
    </location>
</feature>
<organism evidence="2 3">
    <name type="scientific">Francisella philomiragia</name>
    <dbReference type="NCBI Taxonomy" id="28110"/>
    <lineage>
        <taxon>Bacteria</taxon>
        <taxon>Pseudomonadati</taxon>
        <taxon>Pseudomonadota</taxon>
        <taxon>Gammaproteobacteria</taxon>
        <taxon>Thiotrichales</taxon>
        <taxon>Francisellaceae</taxon>
        <taxon>Francisella</taxon>
    </lineage>
</organism>